<protein>
    <submittedName>
        <fullName evidence="2">Uncharacterized protein</fullName>
    </submittedName>
</protein>
<proteinExistence type="predicted"/>
<sequence>MSVISTDVSRTNATPELHSHDGRTSTSIISGRTSSAVGRGALL</sequence>
<evidence type="ECO:0000313" key="2">
    <source>
        <dbReference type="EMBL" id="OOK83601.1"/>
    </source>
</evidence>
<organism evidence="2 3">
    <name type="scientific">Mycobacterium kansasii</name>
    <dbReference type="NCBI Taxonomy" id="1768"/>
    <lineage>
        <taxon>Bacteria</taxon>
        <taxon>Bacillati</taxon>
        <taxon>Actinomycetota</taxon>
        <taxon>Actinomycetes</taxon>
        <taxon>Mycobacteriales</taxon>
        <taxon>Mycobacteriaceae</taxon>
        <taxon>Mycobacterium</taxon>
    </lineage>
</organism>
<dbReference type="Proteomes" id="UP000188532">
    <property type="component" value="Unassembled WGS sequence"/>
</dbReference>
<evidence type="ECO:0000313" key="3">
    <source>
        <dbReference type="Proteomes" id="UP000188532"/>
    </source>
</evidence>
<reference evidence="2 3" key="1">
    <citation type="submission" date="2017-02" db="EMBL/GenBank/DDBJ databases">
        <title>Complete genome sequences of Mycobacterium kansasii strains isolated from rhesus macaques.</title>
        <authorList>
            <person name="Panda A."/>
            <person name="Nagaraj S."/>
            <person name="Zhao X."/>
            <person name="Tettelin H."/>
            <person name="Detolla L.J."/>
        </authorList>
    </citation>
    <scope>NUCLEOTIDE SEQUENCE [LARGE SCALE GENOMIC DNA]</scope>
    <source>
        <strain evidence="2 3">11-3469</strain>
    </source>
</reference>
<name>A0A1V3XYL7_MYCKA</name>
<dbReference type="EMBL" id="MVBN01000001">
    <property type="protein sequence ID" value="OOK83601.1"/>
    <property type="molecule type" value="Genomic_DNA"/>
</dbReference>
<feature type="compositionally biased region" description="Polar residues" evidence="1">
    <location>
        <begin position="1"/>
        <end position="14"/>
    </location>
</feature>
<gene>
    <name evidence="2" type="ORF">BZL29_0840</name>
</gene>
<feature type="region of interest" description="Disordered" evidence="1">
    <location>
        <begin position="1"/>
        <end position="43"/>
    </location>
</feature>
<evidence type="ECO:0000256" key="1">
    <source>
        <dbReference type="SAM" id="MobiDB-lite"/>
    </source>
</evidence>
<accession>A0A1V3XYL7</accession>
<dbReference type="AlphaFoldDB" id="A0A1V3XYL7"/>
<feature type="compositionally biased region" description="Low complexity" evidence="1">
    <location>
        <begin position="24"/>
        <end position="35"/>
    </location>
</feature>
<comment type="caution">
    <text evidence="2">The sequence shown here is derived from an EMBL/GenBank/DDBJ whole genome shotgun (WGS) entry which is preliminary data.</text>
</comment>